<proteinExistence type="predicted"/>
<name>A0A0E0W9P8_HELPX</name>
<reference evidence="1 2" key="1">
    <citation type="submission" date="2012-04" db="EMBL/GenBank/DDBJ databases">
        <authorList>
            <person name="Kersulyte D."/>
            <person name="Cabrera L."/>
            <person name="Pacheco R."/>
            <person name="Herrera P."/>
            <person name="Rodriguez C."/>
            <person name="Gilman R.H."/>
            <person name="Berg D.E."/>
        </authorList>
    </citation>
    <scope>NUCLEOTIDE SEQUENCE [LARGE SCALE GENOMIC DNA]</scope>
    <source>
        <strain evidence="1 2">Shi169</strain>
    </source>
</reference>
<dbReference type="Proteomes" id="UP000005007">
    <property type="component" value="Chromosome"/>
</dbReference>
<dbReference type="AlphaFoldDB" id="A0A0E0W9P8"/>
<dbReference type="KEGG" id="hhq:HPSH169_01435"/>
<evidence type="ECO:0000313" key="2">
    <source>
        <dbReference type="Proteomes" id="UP000005007"/>
    </source>
</evidence>
<accession>A0A0E0W9P8</accession>
<dbReference type="HOGENOM" id="CLU_3389793_0_0_7"/>
<protein>
    <submittedName>
        <fullName evidence="1">Uncharacterized protein</fullName>
    </submittedName>
</protein>
<organism evidence="1 2">
    <name type="scientific">Helicobacter pylori Shi169</name>
    <dbReference type="NCBI Taxonomy" id="1163741"/>
    <lineage>
        <taxon>Bacteria</taxon>
        <taxon>Pseudomonadati</taxon>
        <taxon>Campylobacterota</taxon>
        <taxon>Epsilonproteobacteria</taxon>
        <taxon>Campylobacterales</taxon>
        <taxon>Helicobacteraceae</taxon>
        <taxon>Helicobacter</taxon>
    </lineage>
</organism>
<dbReference type="EMBL" id="CP003473">
    <property type="protein sequence ID" value="AFH98987.1"/>
    <property type="molecule type" value="Genomic_DNA"/>
</dbReference>
<sequence>MIVLKLESFFYGLSKITYQSQSKKDLFEKPLL</sequence>
<gene>
    <name evidence="1" type="ORF">HPSH169_01435</name>
</gene>
<evidence type="ECO:0000313" key="1">
    <source>
        <dbReference type="EMBL" id="AFH98987.1"/>
    </source>
</evidence>